<evidence type="ECO:0000313" key="3">
    <source>
        <dbReference type="EMBL" id="GAA4070835.1"/>
    </source>
</evidence>
<dbReference type="PANTHER" id="PTHR35335:SF1">
    <property type="entry name" value="UPF0716 PROTEIN FXSA"/>
    <property type="match status" value="1"/>
</dbReference>
<evidence type="ECO:0000313" key="4">
    <source>
        <dbReference type="Proteomes" id="UP001500683"/>
    </source>
</evidence>
<organism evidence="3 4">
    <name type="scientific">Actinomadura miaoliensis</name>
    <dbReference type="NCBI Taxonomy" id="430685"/>
    <lineage>
        <taxon>Bacteria</taxon>
        <taxon>Bacillati</taxon>
        <taxon>Actinomycetota</taxon>
        <taxon>Actinomycetes</taxon>
        <taxon>Streptosporangiales</taxon>
        <taxon>Thermomonosporaceae</taxon>
        <taxon>Actinomadura</taxon>
    </lineage>
</organism>
<accession>A0ABP7VN18</accession>
<sequence length="185" mass="19597">MLPLVLVLAFLLMPILEIYLIVQVAQAIGPWWAVALLAAGSLLGGWIVRREGRRAWRDLQETLGRGRAPDREPADTALVLLGGMLLLVPGFVTDVLGLAFVLPFTRPLVRRLLAARIARRVRAAGVGSVYPPGMDDAFGPFGARDPFGRGDTGGAPQGTVVQGEVVKDDGGSVGGNGEINVRGRP</sequence>
<evidence type="ECO:0008006" key="5">
    <source>
        <dbReference type="Google" id="ProtNLM"/>
    </source>
</evidence>
<keyword evidence="2" id="KW-0812">Transmembrane</keyword>
<name>A0ABP7VN18_9ACTN</name>
<keyword evidence="4" id="KW-1185">Reference proteome</keyword>
<evidence type="ECO:0000256" key="2">
    <source>
        <dbReference type="SAM" id="Phobius"/>
    </source>
</evidence>
<evidence type="ECO:0000256" key="1">
    <source>
        <dbReference type="SAM" id="MobiDB-lite"/>
    </source>
</evidence>
<proteinExistence type="predicted"/>
<keyword evidence="2" id="KW-1133">Transmembrane helix</keyword>
<dbReference type="PANTHER" id="PTHR35335">
    <property type="entry name" value="UPF0716 PROTEIN FXSA"/>
    <property type="match status" value="1"/>
</dbReference>
<feature type="region of interest" description="Disordered" evidence="1">
    <location>
        <begin position="145"/>
        <end position="185"/>
    </location>
</feature>
<comment type="caution">
    <text evidence="3">The sequence shown here is derived from an EMBL/GenBank/DDBJ whole genome shotgun (WGS) entry which is preliminary data.</text>
</comment>
<dbReference type="Proteomes" id="UP001500683">
    <property type="component" value="Unassembled WGS sequence"/>
</dbReference>
<dbReference type="RefSeq" id="WP_344946311.1">
    <property type="nucleotide sequence ID" value="NZ_BAAAZG010000016.1"/>
</dbReference>
<reference evidence="4" key="1">
    <citation type="journal article" date="2019" name="Int. J. Syst. Evol. Microbiol.">
        <title>The Global Catalogue of Microorganisms (GCM) 10K type strain sequencing project: providing services to taxonomists for standard genome sequencing and annotation.</title>
        <authorList>
            <consortium name="The Broad Institute Genomics Platform"/>
            <consortium name="The Broad Institute Genome Sequencing Center for Infectious Disease"/>
            <person name="Wu L."/>
            <person name="Ma J."/>
        </authorList>
    </citation>
    <scope>NUCLEOTIDE SEQUENCE [LARGE SCALE GENOMIC DNA]</scope>
    <source>
        <strain evidence="4">JCM 16702</strain>
    </source>
</reference>
<gene>
    <name evidence="3" type="ORF">GCM10022214_28220</name>
</gene>
<keyword evidence="2" id="KW-0472">Membrane</keyword>
<dbReference type="NCBIfam" id="NF008528">
    <property type="entry name" value="PRK11463.1-2"/>
    <property type="match status" value="1"/>
</dbReference>
<dbReference type="InterPro" id="IPR007313">
    <property type="entry name" value="FxsA"/>
</dbReference>
<feature type="transmembrane region" description="Helical" evidence="2">
    <location>
        <begin position="30"/>
        <end position="48"/>
    </location>
</feature>
<feature type="transmembrane region" description="Helical" evidence="2">
    <location>
        <begin position="77"/>
        <end position="102"/>
    </location>
</feature>
<dbReference type="Pfam" id="PF04186">
    <property type="entry name" value="FxsA"/>
    <property type="match status" value="1"/>
</dbReference>
<dbReference type="EMBL" id="BAAAZG010000016">
    <property type="protein sequence ID" value="GAA4070835.1"/>
    <property type="molecule type" value="Genomic_DNA"/>
</dbReference>
<protein>
    <recommendedName>
        <fullName evidence="5">FxsA family protein</fullName>
    </recommendedName>
</protein>